<evidence type="ECO:0000313" key="3">
    <source>
        <dbReference type="Proteomes" id="UP000029273"/>
    </source>
</evidence>
<evidence type="ECO:0008006" key="4">
    <source>
        <dbReference type="Google" id="ProtNLM"/>
    </source>
</evidence>
<gene>
    <name evidence="2" type="ORF">Thpro_022857</name>
</gene>
<dbReference type="OrthoDB" id="5616115at2"/>
<comment type="caution">
    <text evidence="2">The sequence shown here is derived from an EMBL/GenBank/DDBJ whole genome shotgun (WGS) entry which is preliminary data.</text>
</comment>
<dbReference type="RefSeq" id="WP_038092833.1">
    <property type="nucleotide sequence ID" value="NZ_JQSG02000006.1"/>
</dbReference>
<sequence>MPRKSLPLLALALPLLLSACAGAPTHPNEAHECASGLRTAYAELEQARAHGFQGTVEWTKAAGLLTAAKVQQQFGKYPNCINKVQRARYYIHQAQVPH</sequence>
<dbReference type="Proteomes" id="UP000029273">
    <property type="component" value="Unassembled WGS sequence"/>
</dbReference>
<dbReference type="EMBL" id="JQSG02000006">
    <property type="protein sequence ID" value="OBS08607.1"/>
    <property type="molecule type" value="Genomic_DNA"/>
</dbReference>
<evidence type="ECO:0000313" key="2">
    <source>
        <dbReference type="EMBL" id="OBS08607.1"/>
    </source>
</evidence>
<dbReference type="AlphaFoldDB" id="A0A1A6C215"/>
<feature type="chain" id="PRO_5008509289" description="Lipoprotein" evidence="1">
    <location>
        <begin position="24"/>
        <end position="98"/>
    </location>
</feature>
<keyword evidence="1" id="KW-0732">Signal</keyword>
<dbReference type="PROSITE" id="PS51257">
    <property type="entry name" value="PROKAR_LIPOPROTEIN"/>
    <property type="match status" value="1"/>
</dbReference>
<proteinExistence type="predicted"/>
<organism evidence="2 3">
    <name type="scientific">Acidihalobacter prosperus</name>
    <dbReference type="NCBI Taxonomy" id="160660"/>
    <lineage>
        <taxon>Bacteria</taxon>
        <taxon>Pseudomonadati</taxon>
        <taxon>Pseudomonadota</taxon>
        <taxon>Gammaproteobacteria</taxon>
        <taxon>Chromatiales</taxon>
        <taxon>Ectothiorhodospiraceae</taxon>
        <taxon>Acidihalobacter</taxon>
    </lineage>
</organism>
<keyword evidence="3" id="KW-1185">Reference proteome</keyword>
<name>A0A1A6C215_9GAMM</name>
<reference evidence="2 3" key="1">
    <citation type="journal article" date="2014" name="Genome Announc.">
        <title>Draft Genome Sequence of the Iron-Oxidizing, Acidophilic, and Halotolerant 'Thiobacillus prosperus' Type Strain DSM 5130.</title>
        <authorList>
            <person name="Ossandon F.J."/>
            <person name="Cardenas J.P."/>
            <person name="Corbett M."/>
            <person name="Quatrini R."/>
            <person name="Holmes D.S."/>
            <person name="Watkin E."/>
        </authorList>
    </citation>
    <scope>NUCLEOTIDE SEQUENCE [LARGE SCALE GENOMIC DNA]</scope>
    <source>
        <strain evidence="2 3">DSM 5130</strain>
    </source>
</reference>
<feature type="signal peptide" evidence="1">
    <location>
        <begin position="1"/>
        <end position="23"/>
    </location>
</feature>
<protein>
    <recommendedName>
        <fullName evidence="4">Lipoprotein</fullName>
    </recommendedName>
</protein>
<accession>A0A1A6C215</accession>
<evidence type="ECO:0000256" key="1">
    <source>
        <dbReference type="SAM" id="SignalP"/>
    </source>
</evidence>
<dbReference type="STRING" id="160660.BJI67_12210"/>